<accession>A0ABQ9CFY6</accession>
<proteinExistence type="predicted"/>
<gene>
    <name evidence="1" type="ORF">OIU77_018447</name>
</gene>
<keyword evidence="2" id="KW-1185">Reference proteome</keyword>
<dbReference type="EMBL" id="JAPFFI010000003">
    <property type="protein sequence ID" value="KAJ6397435.1"/>
    <property type="molecule type" value="Genomic_DNA"/>
</dbReference>
<name>A0ABQ9CFY6_9ROSI</name>
<organism evidence="1 2">
    <name type="scientific">Salix suchowensis</name>
    <dbReference type="NCBI Taxonomy" id="1278906"/>
    <lineage>
        <taxon>Eukaryota</taxon>
        <taxon>Viridiplantae</taxon>
        <taxon>Streptophyta</taxon>
        <taxon>Embryophyta</taxon>
        <taxon>Tracheophyta</taxon>
        <taxon>Spermatophyta</taxon>
        <taxon>Magnoliopsida</taxon>
        <taxon>eudicotyledons</taxon>
        <taxon>Gunneridae</taxon>
        <taxon>Pentapetalae</taxon>
        <taxon>rosids</taxon>
        <taxon>fabids</taxon>
        <taxon>Malpighiales</taxon>
        <taxon>Salicaceae</taxon>
        <taxon>Saliceae</taxon>
        <taxon>Salix</taxon>
    </lineage>
</organism>
<sequence length="83" mass="8922">MISLGSVLRSTRHANMPRFLSQVAGDGVTKVSEQFPGVMNFPGKSHHVLLSPSKRIGNTYVDVISENVILISDAFLIPGVISS</sequence>
<reference evidence="1" key="2">
    <citation type="journal article" date="2023" name="Int. J. Mol. Sci.">
        <title>De Novo Assembly and Annotation of 11 Diverse Shrub Willow (Salix) Genomes Reveals Novel Gene Organization in Sex-Linked Regions.</title>
        <authorList>
            <person name="Hyden B."/>
            <person name="Feng K."/>
            <person name="Yates T.B."/>
            <person name="Jawdy S."/>
            <person name="Cereghino C."/>
            <person name="Smart L.B."/>
            <person name="Muchero W."/>
        </authorList>
    </citation>
    <scope>NUCLEOTIDE SEQUENCE</scope>
    <source>
        <tissue evidence="1">Shoot tip</tissue>
    </source>
</reference>
<protein>
    <submittedName>
        <fullName evidence="1">Uncharacterized protein</fullName>
    </submittedName>
</protein>
<evidence type="ECO:0000313" key="2">
    <source>
        <dbReference type="Proteomes" id="UP001141253"/>
    </source>
</evidence>
<dbReference type="Proteomes" id="UP001141253">
    <property type="component" value="Chromosome 5"/>
</dbReference>
<evidence type="ECO:0000313" key="1">
    <source>
        <dbReference type="EMBL" id="KAJ6397435.1"/>
    </source>
</evidence>
<comment type="caution">
    <text evidence="1">The sequence shown here is derived from an EMBL/GenBank/DDBJ whole genome shotgun (WGS) entry which is preliminary data.</text>
</comment>
<reference evidence="1" key="1">
    <citation type="submission" date="2022-10" db="EMBL/GenBank/DDBJ databases">
        <authorList>
            <person name="Hyden B.L."/>
            <person name="Feng K."/>
            <person name="Yates T."/>
            <person name="Jawdy S."/>
            <person name="Smart L.B."/>
            <person name="Muchero W."/>
        </authorList>
    </citation>
    <scope>NUCLEOTIDE SEQUENCE</scope>
    <source>
        <tissue evidence="1">Shoot tip</tissue>
    </source>
</reference>